<protein>
    <submittedName>
        <fullName evidence="2">Uncharacterized protein</fullName>
    </submittedName>
</protein>
<comment type="caution">
    <text evidence="2">The sequence shown here is derived from an EMBL/GenBank/DDBJ whole genome shotgun (WGS) entry which is preliminary data.</text>
</comment>
<evidence type="ECO:0000313" key="3">
    <source>
        <dbReference type="Proteomes" id="UP000635387"/>
    </source>
</evidence>
<keyword evidence="3" id="KW-1185">Reference proteome</keyword>
<evidence type="ECO:0000256" key="1">
    <source>
        <dbReference type="SAM" id="MobiDB-lite"/>
    </source>
</evidence>
<name>A0ABQ3M5S5_9PSEU</name>
<feature type="region of interest" description="Disordered" evidence="1">
    <location>
        <begin position="1"/>
        <end position="22"/>
    </location>
</feature>
<gene>
    <name evidence="2" type="ORF">GCM10017790_69220</name>
</gene>
<organism evidence="2 3">
    <name type="scientific">Amycolatopsis oliviviridis</name>
    <dbReference type="NCBI Taxonomy" id="1471590"/>
    <lineage>
        <taxon>Bacteria</taxon>
        <taxon>Bacillati</taxon>
        <taxon>Actinomycetota</taxon>
        <taxon>Actinomycetes</taxon>
        <taxon>Pseudonocardiales</taxon>
        <taxon>Pseudonocardiaceae</taxon>
        <taxon>Amycolatopsis</taxon>
    </lineage>
</organism>
<reference evidence="3" key="1">
    <citation type="journal article" date="2019" name="Int. J. Syst. Evol. Microbiol.">
        <title>The Global Catalogue of Microorganisms (GCM) 10K type strain sequencing project: providing services to taxonomists for standard genome sequencing and annotation.</title>
        <authorList>
            <consortium name="The Broad Institute Genomics Platform"/>
            <consortium name="The Broad Institute Genome Sequencing Center for Infectious Disease"/>
            <person name="Wu L."/>
            <person name="Ma J."/>
        </authorList>
    </citation>
    <scope>NUCLEOTIDE SEQUENCE [LARGE SCALE GENOMIC DNA]</scope>
    <source>
        <strain evidence="3">CGMCC 4.7683</strain>
    </source>
</reference>
<evidence type="ECO:0000313" key="2">
    <source>
        <dbReference type="EMBL" id="GHH32306.1"/>
    </source>
</evidence>
<sequence length="54" mass="6077">MPNPTVGPPGEKRELAVPAEPKPAHALKDEEIALELPEWNLLPLAEFLERHKRT</sequence>
<dbReference type="RefSeq" id="WP_191258622.1">
    <property type="nucleotide sequence ID" value="NZ_BNAY01000010.1"/>
</dbReference>
<accession>A0ABQ3M5S5</accession>
<dbReference type="EMBL" id="BNAY01000010">
    <property type="protein sequence ID" value="GHH32306.1"/>
    <property type="molecule type" value="Genomic_DNA"/>
</dbReference>
<dbReference type="Proteomes" id="UP000635387">
    <property type="component" value="Unassembled WGS sequence"/>
</dbReference>
<proteinExistence type="predicted"/>